<protein>
    <submittedName>
        <fullName evidence="1">Uncharacterized protein</fullName>
    </submittedName>
</protein>
<organism evidence="1 2">
    <name type="scientific">Ixodes persulcatus</name>
    <name type="common">Taiga tick</name>
    <dbReference type="NCBI Taxonomy" id="34615"/>
    <lineage>
        <taxon>Eukaryota</taxon>
        <taxon>Metazoa</taxon>
        <taxon>Ecdysozoa</taxon>
        <taxon>Arthropoda</taxon>
        <taxon>Chelicerata</taxon>
        <taxon>Arachnida</taxon>
        <taxon>Acari</taxon>
        <taxon>Parasitiformes</taxon>
        <taxon>Ixodida</taxon>
        <taxon>Ixodoidea</taxon>
        <taxon>Ixodidae</taxon>
        <taxon>Ixodinae</taxon>
        <taxon>Ixodes</taxon>
    </lineage>
</organism>
<comment type="caution">
    <text evidence="1">The sequence shown here is derived from an EMBL/GenBank/DDBJ whole genome shotgun (WGS) entry which is preliminary data.</text>
</comment>
<dbReference type="EMBL" id="JABSTQ010009820">
    <property type="protein sequence ID" value="KAG0425580.1"/>
    <property type="molecule type" value="Genomic_DNA"/>
</dbReference>
<feature type="non-terminal residue" evidence="1">
    <location>
        <position position="1"/>
    </location>
</feature>
<accession>A0AC60PY18</accession>
<dbReference type="Proteomes" id="UP000805193">
    <property type="component" value="Unassembled WGS sequence"/>
</dbReference>
<proteinExistence type="predicted"/>
<evidence type="ECO:0000313" key="2">
    <source>
        <dbReference type="Proteomes" id="UP000805193"/>
    </source>
</evidence>
<keyword evidence="2" id="KW-1185">Reference proteome</keyword>
<gene>
    <name evidence="1" type="ORF">HPB47_027266</name>
</gene>
<evidence type="ECO:0000313" key="1">
    <source>
        <dbReference type="EMBL" id="KAG0425580.1"/>
    </source>
</evidence>
<sequence length="134" mass="15113">PRASASERALPSDSTSGHRSERTWDVWLPQSSFGGPALSEEKGFAQRNEIKKICYKNNVTRDKKAVERAFVERHRNLLERLAPIDEGFEFELLSLTSQLEKNACNRLKEPISVWELEKAIDELSSGKTNGPDGL</sequence>
<name>A0AC60PY18_IXOPE</name>
<reference evidence="1 2" key="1">
    <citation type="journal article" date="2020" name="Cell">
        <title>Large-Scale Comparative Analyses of Tick Genomes Elucidate Their Genetic Diversity and Vector Capacities.</title>
        <authorList>
            <consortium name="Tick Genome and Microbiome Consortium (TIGMIC)"/>
            <person name="Jia N."/>
            <person name="Wang J."/>
            <person name="Shi W."/>
            <person name="Du L."/>
            <person name="Sun Y."/>
            <person name="Zhan W."/>
            <person name="Jiang J.F."/>
            <person name="Wang Q."/>
            <person name="Zhang B."/>
            <person name="Ji P."/>
            <person name="Bell-Sakyi L."/>
            <person name="Cui X.M."/>
            <person name="Yuan T.T."/>
            <person name="Jiang B.G."/>
            <person name="Yang W.F."/>
            <person name="Lam T.T."/>
            <person name="Chang Q.C."/>
            <person name="Ding S.J."/>
            <person name="Wang X.J."/>
            <person name="Zhu J.G."/>
            <person name="Ruan X.D."/>
            <person name="Zhao L."/>
            <person name="Wei J.T."/>
            <person name="Ye R.Z."/>
            <person name="Que T.C."/>
            <person name="Du C.H."/>
            <person name="Zhou Y.H."/>
            <person name="Cheng J.X."/>
            <person name="Dai P.F."/>
            <person name="Guo W.B."/>
            <person name="Han X.H."/>
            <person name="Huang E.J."/>
            <person name="Li L.F."/>
            <person name="Wei W."/>
            <person name="Gao Y.C."/>
            <person name="Liu J.Z."/>
            <person name="Shao H.Z."/>
            <person name="Wang X."/>
            <person name="Wang C.C."/>
            <person name="Yang T.C."/>
            <person name="Huo Q.B."/>
            <person name="Li W."/>
            <person name="Chen H.Y."/>
            <person name="Chen S.E."/>
            <person name="Zhou L.G."/>
            <person name="Ni X.B."/>
            <person name="Tian J.H."/>
            <person name="Sheng Y."/>
            <person name="Liu T."/>
            <person name="Pan Y.S."/>
            <person name="Xia L.Y."/>
            <person name="Li J."/>
            <person name="Zhao F."/>
            <person name="Cao W.C."/>
        </authorList>
    </citation>
    <scope>NUCLEOTIDE SEQUENCE [LARGE SCALE GENOMIC DNA]</scope>
    <source>
        <strain evidence="1">Iper-2018</strain>
    </source>
</reference>
<feature type="non-terminal residue" evidence="1">
    <location>
        <position position="134"/>
    </location>
</feature>